<accession>A0ABY8DLI1</accession>
<organism evidence="1 2">
    <name type="scientific">Sinorhizobium garamanticum</name>
    <dbReference type="NCBI Taxonomy" id="680247"/>
    <lineage>
        <taxon>Bacteria</taxon>
        <taxon>Pseudomonadati</taxon>
        <taxon>Pseudomonadota</taxon>
        <taxon>Alphaproteobacteria</taxon>
        <taxon>Hyphomicrobiales</taxon>
        <taxon>Rhizobiaceae</taxon>
        <taxon>Sinorhizobium/Ensifer group</taxon>
        <taxon>Sinorhizobium</taxon>
    </lineage>
</organism>
<dbReference type="EMBL" id="CP120375">
    <property type="protein sequence ID" value="WEX91755.1"/>
    <property type="molecule type" value="Genomic_DNA"/>
</dbReference>
<protein>
    <submittedName>
        <fullName evidence="1">Uncharacterized protein</fullName>
    </submittedName>
</protein>
<evidence type="ECO:0000313" key="1">
    <source>
        <dbReference type="EMBL" id="WEX91755.1"/>
    </source>
</evidence>
<reference evidence="1 2" key="1">
    <citation type="submission" date="2023-03" db="EMBL/GenBank/DDBJ databases">
        <authorList>
            <person name="Kaur S."/>
            <person name="Espinosa-Saiz D."/>
            <person name="Velazquez E."/>
            <person name="Menendez E."/>
            <person name="diCenzo G.C."/>
        </authorList>
    </citation>
    <scope>NUCLEOTIDE SEQUENCE [LARGE SCALE GENOMIC DNA]</scope>
    <source>
        <strain evidence="1 2">LMG 24692</strain>
        <plasmid evidence="1 2">unnamed</plasmid>
    </source>
</reference>
<gene>
    <name evidence="1" type="ORF">PZN02_006070</name>
</gene>
<keyword evidence="2" id="KW-1185">Reference proteome</keyword>
<dbReference type="Proteomes" id="UP001229355">
    <property type="component" value="Plasmid unnamed"/>
</dbReference>
<evidence type="ECO:0000313" key="2">
    <source>
        <dbReference type="Proteomes" id="UP001229355"/>
    </source>
</evidence>
<sequence length="337" mass="36312">MRHTVVQTNCTDRHHLSDAAVHEHRSILPMFMPTNGMSMRDAEVVSTPADVQLQRSAGGPTLGDVAAHNNSAEASLGARLASVDIYKISALLHSLNLEFRDSARLDRQIARDCDIAAQGAAAKALRDSGLCQLVGTFLTSAFAIAGAGVSLKGASKAQARFDVEIGSSTARNKTSFKAGLFKHGGIRQLFQAGLFKHGGRRQLNEALCNIAYYLLRRAARGPQAPRARLGSRPAGFDPDRVYRAQQVAQRTTMSWGGVATGITELGKLGGAALNMGATVEQEKKAKLEAESTKMRSRADDESEFKSAYEKMIQDVLEKLSEVRRADADTRSKIANMG</sequence>
<proteinExistence type="predicted"/>
<geneLocation type="plasmid" evidence="1 2">
    <name>unnamed</name>
</geneLocation>
<name>A0ABY8DLI1_9HYPH</name>
<dbReference type="RefSeq" id="WP_280663711.1">
    <property type="nucleotide sequence ID" value="NZ_CP120375.1"/>
</dbReference>
<keyword evidence="1" id="KW-0614">Plasmid</keyword>